<feature type="region of interest" description="Disordered" evidence="5">
    <location>
        <begin position="350"/>
        <end position="451"/>
    </location>
</feature>
<feature type="compositionally biased region" description="Low complexity" evidence="5">
    <location>
        <begin position="353"/>
        <end position="374"/>
    </location>
</feature>
<dbReference type="SMART" id="SM00356">
    <property type="entry name" value="ZnF_C3H1"/>
    <property type="match status" value="3"/>
</dbReference>
<dbReference type="GO" id="GO:0005634">
    <property type="term" value="C:nucleus"/>
    <property type="evidence" value="ECO:0007669"/>
    <property type="project" value="TreeGrafter"/>
</dbReference>
<feature type="compositionally biased region" description="Acidic residues" evidence="5">
    <location>
        <begin position="420"/>
        <end position="451"/>
    </location>
</feature>
<dbReference type="Proteomes" id="UP001212997">
    <property type="component" value="Unassembled WGS sequence"/>
</dbReference>
<dbReference type="Gene3D" id="4.10.1000.10">
    <property type="entry name" value="Zinc finger, CCCH-type"/>
    <property type="match status" value="2"/>
</dbReference>
<keyword evidence="2 4" id="KW-0863">Zinc-finger</keyword>
<evidence type="ECO:0000259" key="6">
    <source>
        <dbReference type="PROSITE" id="PS50103"/>
    </source>
</evidence>
<dbReference type="AlphaFoldDB" id="A0AAD5YMC5"/>
<dbReference type="PROSITE" id="PS50103">
    <property type="entry name" value="ZF_C3H1"/>
    <property type="match status" value="3"/>
</dbReference>
<protein>
    <recommendedName>
        <fullName evidence="6">C3H1-type domain-containing protein</fullName>
    </recommendedName>
</protein>
<dbReference type="PANTHER" id="PTHR46156:SF1">
    <property type="entry name" value="ZINC FINGER CCCH DOMAIN-CONTAINING PROTEIN 3"/>
    <property type="match status" value="1"/>
</dbReference>
<reference evidence="7" key="1">
    <citation type="submission" date="2022-07" db="EMBL/GenBank/DDBJ databases">
        <title>Genome Sequence of Physisporinus lineatus.</title>
        <authorList>
            <person name="Buettner E."/>
        </authorList>
    </citation>
    <scope>NUCLEOTIDE SEQUENCE</scope>
    <source>
        <strain evidence="7">VT162</strain>
    </source>
</reference>
<dbReference type="PANTHER" id="PTHR46156">
    <property type="entry name" value="CCCH ZINGC FINGER"/>
    <property type="match status" value="1"/>
</dbReference>
<dbReference type="EMBL" id="JANAWD010000041">
    <property type="protein sequence ID" value="KAJ3489654.1"/>
    <property type="molecule type" value="Genomic_DNA"/>
</dbReference>
<sequence>MDPSSSAAALKLEIARLTGAIQRRKTEDARVRPYPQPSARPRSNVYVNPNYKPPSKQAPPPAATFNQRLSGPLSSTTHDVVIGGVAFESSGRSLVRKDLPKPATTTVQPSRPPRSYTRPPVSRGYIPKPIRGRATNRNMTLTNSRRPYQSVFTHAYQEPSAILTGRFRSRRVSKKTKVDKPCPRFTTTGASPNTMLNHEIGLLKRLLGHRLSLTITPFSLSPLGACNRGLTCMYQHDPAKIAICWNFLQGNCPNTAETCNLSHDPTPERTPLCVHFANNHGRCTRPNCLFPHVRVGQRQGVCRDFAVLGYCEKGLDCEQSHVRECPDFAEKGVCNTKGCKLPHVIRANRNRKATTTNASSNPSAVSSTSSTGSSRELGGVSEPSTGLSDVVSGDLTRPQMTVDDAQMGDEFISLMFHESESEEAEDDEDDEEENEGDEDEDEEADTDMQGD</sequence>
<organism evidence="7 8">
    <name type="scientific">Meripilus lineatus</name>
    <dbReference type="NCBI Taxonomy" id="2056292"/>
    <lineage>
        <taxon>Eukaryota</taxon>
        <taxon>Fungi</taxon>
        <taxon>Dikarya</taxon>
        <taxon>Basidiomycota</taxon>
        <taxon>Agaricomycotina</taxon>
        <taxon>Agaricomycetes</taxon>
        <taxon>Polyporales</taxon>
        <taxon>Meripilaceae</taxon>
        <taxon>Meripilus</taxon>
    </lineage>
</organism>
<dbReference type="GO" id="GO:0008270">
    <property type="term" value="F:zinc ion binding"/>
    <property type="evidence" value="ECO:0007669"/>
    <property type="project" value="UniProtKB-KW"/>
</dbReference>
<evidence type="ECO:0000256" key="2">
    <source>
        <dbReference type="ARBA" id="ARBA00022771"/>
    </source>
</evidence>
<dbReference type="SUPFAM" id="SSF90229">
    <property type="entry name" value="CCCH zinc finger"/>
    <property type="match status" value="1"/>
</dbReference>
<feature type="domain" description="C3H1-type" evidence="6">
    <location>
        <begin position="296"/>
        <end position="324"/>
    </location>
</feature>
<evidence type="ECO:0000313" key="7">
    <source>
        <dbReference type="EMBL" id="KAJ3489654.1"/>
    </source>
</evidence>
<evidence type="ECO:0000256" key="3">
    <source>
        <dbReference type="ARBA" id="ARBA00022833"/>
    </source>
</evidence>
<keyword evidence="3 4" id="KW-0862">Zinc</keyword>
<gene>
    <name evidence="7" type="ORF">NLI96_g1993</name>
</gene>
<feature type="zinc finger region" description="C3H1-type" evidence="4">
    <location>
        <begin position="238"/>
        <end position="266"/>
    </location>
</feature>
<dbReference type="InterPro" id="IPR036855">
    <property type="entry name" value="Znf_CCCH_sf"/>
</dbReference>
<feature type="zinc finger region" description="C3H1-type" evidence="4">
    <location>
        <begin position="267"/>
        <end position="295"/>
    </location>
</feature>
<evidence type="ECO:0000313" key="8">
    <source>
        <dbReference type="Proteomes" id="UP001212997"/>
    </source>
</evidence>
<feature type="domain" description="C3H1-type" evidence="6">
    <location>
        <begin position="267"/>
        <end position="295"/>
    </location>
</feature>
<comment type="caution">
    <text evidence="7">The sequence shown here is derived from an EMBL/GenBank/DDBJ whole genome shotgun (WGS) entry which is preliminary data.</text>
</comment>
<feature type="region of interest" description="Disordered" evidence="5">
    <location>
        <begin position="96"/>
        <end position="138"/>
    </location>
</feature>
<keyword evidence="1 4" id="KW-0479">Metal-binding</keyword>
<proteinExistence type="predicted"/>
<feature type="region of interest" description="Disordered" evidence="5">
    <location>
        <begin position="23"/>
        <end position="69"/>
    </location>
</feature>
<feature type="zinc finger region" description="C3H1-type" evidence="4">
    <location>
        <begin position="296"/>
        <end position="324"/>
    </location>
</feature>
<keyword evidence="8" id="KW-1185">Reference proteome</keyword>
<name>A0AAD5YMC5_9APHY</name>
<evidence type="ECO:0000256" key="4">
    <source>
        <dbReference type="PROSITE-ProRule" id="PRU00723"/>
    </source>
</evidence>
<feature type="compositionally biased region" description="Low complexity" evidence="5">
    <location>
        <begin position="113"/>
        <end position="123"/>
    </location>
</feature>
<evidence type="ECO:0000256" key="5">
    <source>
        <dbReference type="SAM" id="MobiDB-lite"/>
    </source>
</evidence>
<accession>A0AAD5YMC5</accession>
<feature type="domain" description="C3H1-type" evidence="6">
    <location>
        <begin position="238"/>
        <end position="266"/>
    </location>
</feature>
<evidence type="ECO:0000256" key="1">
    <source>
        <dbReference type="ARBA" id="ARBA00022723"/>
    </source>
</evidence>
<dbReference type="InterPro" id="IPR000571">
    <property type="entry name" value="Znf_CCCH"/>
</dbReference>